<dbReference type="InterPro" id="IPR051320">
    <property type="entry name" value="Viral_Replic_Matur_Polypro"/>
</dbReference>
<evidence type="ECO:0000256" key="8">
    <source>
        <dbReference type="ARBA" id="ARBA00022918"/>
    </source>
</evidence>
<dbReference type="GO" id="GO:0004190">
    <property type="term" value="F:aspartic-type endopeptidase activity"/>
    <property type="evidence" value="ECO:0007669"/>
    <property type="project" value="UniProtKB-KW"/>
</dbReference>
<dbReference type="Proteomes" id="UP000011116">
    <property type="component" value="Chromosome 2H"/>
</dbReference>
<dbReference type="AlphaFoldDB" id="A0A8I6X7R5"/>
<dbReference type="GO" id="GO:0003964">
    <property type="term" value="F:RNA-directed DNA polymerase activity"/>
    <property type="evidence" value="ECO:0007669"/>
    <property type="project" value="UniProtKB-KW"/>
</dbReference>
<sequence length="619" mass="72035">MSGIKKIHNQLAYNIEAYINGTKYIIDEITIRDLSLINDDMIIGLRFLQQSLQTTIIHEEGVTFIPYQDNLPYISEVRKQRKALQNVEISNLDGEYSTSPEVALEFCKDEELSETIEEYHIENTSTECIALQSFSPNWYRDIKSKKDIDKIVQRLENIQIIGEIPMKHWERNSIVCKINIINPDYIIKSGPIEATPKDIEEFKMHIEELLKLKAIRESRSPHRSAAFIVRNHAEEVRGKSRMVINFKRLNDNTVDDAYNIPNKQEWINRIQGSKFFSKFDLKAGFWQVKMAEESIPWTAFTCPQGHYQWLVMPLGLKNAPALFQRKMQNIFNENQAFILVYVDDLLVFSKTYKEHIAHLEVFFRKVEQNGLILSKKKMEICKERINLLGHEIGEGKIYLQEHIAKKILEFPDNMSDKKVLQQFLGIVNYARNYIDNLAKLAGPLYAKLRKNGQRYFNSEDIKLVKAIKEKVKNLKPLELPLEDNYFIIETDASKVGWGAILKQKPNKYSPKADEKICRYASGSYKLKTVNNIDREILAVVNAINAFRLYLGFKEFTVRTDCEAICRYYNKINSKKSSTRRWVLFEDTIAGNGYKVIFEHIKGKDNTLPDIFSRASNLQK</sequence>
<keyword evidence="5" id="KW-0064">Aspartyl protease</keyword>
<reference evidence="10" key="2">
    <citation type="submission" date="2020-10" db="EMBL/GenBank/DDBJ databases">
        <authorList>
            <person name="Scholz U."/>
            <person name="Mascher M."/>
            <person name="Fiebig A."/>
        </authorList>
    </citation>
    <scope>NUCLEOTIDE SEQUENCE [LARGE SCALE GENOMIC DNA]</scope>
    <source>
        <strain evidence="10">cv. Morex</strain>
    </source>
</reference>
<keyword evidence="11" id="KW-1185">Reference proteome</keyword>
<evidence type="ECO:0000313" key="10">
    <source>
        <dbReference type="EnsemblPlants" id="HORVU.MOREX.r3.2HG0168400.1.CDS1"/>
    </source>
</evidence>
<dbReference type="InterPro" id="IPR043128">
    <property type="entry name" value="Rev_trsase/Diguanyl_cyclase"/>
</dbReference>
<evidence type="ECO:0000256" key="7">
    <source>
        <dbReference type="ARBA" id="ARBA00022801"/>
    </source>
</evidence>
<dbReference type="InterPro" id="IPR043502">
    <property type="entry name" value="DNA/RNA_pol_sf"/>
</dbReference>
<dbReference type="Gene3D" id="3.30.420.10">
    <property type="entry name" value="Ribonuclease H-like superfamily/Ribonuclease H"/>
    <property type="match status" value="1"/>
</dbReference>
<dbReference type="GO" id="GO:0003676">
    <property type="term" value="F:nucleic acid binding"/>
    <property type="evidence" value="ECO:0007669"/>
    <property type="project" value="InterPro"/>
</dbReference>
<keyword evidence="4" id="KW-0540">Nuclease</keyword>
<dbReference type="Pfam" id="PF00078">
    <property type="entry name" value="RVT_1"/>
    <property type="match status" value="1"/>
</dbReference>
<keyword evidence="2" id="KW-0808">Transferase</keyword>
<keyword evidence="8" id="KW-0695">RNA-directed DNA polymerase</keyword>
<dbReference type="Gramene" id="HORVU.MOREX.r2.2HG0138960.1">
    <property type="protein sequence ID" value="HORVU.MOREX.r2.2HG0138960.1.CDS.1"/>
    <property type="gene ID" value="HORVU.MOREX.r2.2HG0138960"/>
</dbReference>
<dbReference type="EnsemblPlants" id="HORVU.MOREX.r3.2HG0168400.1">
    <property type="protein sequence ID" value="HORVU.MOREX.r3.2HG0168400.1.CDS1"/>
    <property type="gene ID" value="HORVU.MOREX.r3.2HG0168400"/>
</dbReference>
<evidence type="ECO:0000256" key="5">
    <source>
        <dbReference type="ARBA" id="ARBA00022750"/>
    </source>
</evidence>
<dbReference type="SMR" id="A0A8I6X7R5"/>
<reference evidence="11" key="1">
    <citation type="journal article" date="2012" name="Nature">
        <title>A physical, genetic and functional sequence assembly of the barley genome.</title>
        <authorList>
            <consortium name="The International Barley Genome Sequencing Consortium"/>
            <person name="Mayer K.F."/>
            <person name="Waugh R."/>
            <person name="Brown J.W."/>
            <person name="Schulman A."/>
            <person name="Langridge P."/>
            <person name="Platzer M."/>
            <person name="Fincher G.B."/>
            <person name="Muehlbauer G.J."/>
            <person name="Sato K."/>
            <person name="Close T.J."/>
            <person name="Wise R.P."/>
            <person name="Stein N."/>
        </authorList>
    </citation>
    <scope>NUCLEOTIDE SEQUENCE [LARGE SCALE GENOMIC DNA]</scope>
    <source>
        <strain evidence="11">cv. Morex</strain>
    </source>
</reference>
<dbReference type="Gene3D" id="3.10.10.10">
    <property type="entry name" value="HIV Type 1 Reverse Transcriptase, subunit A, domain 1"/>
    <property type="match status" value="1"/>
</dbReference>
<dbReference type="Gene3D" id="3.30.70.270">
    <property type="match status" value="2"/>
</dbReference>
<dbReference type="GO" id="GO:0006508">
    <property type="term" value="P:proteolysis"/>
    <property type="evidence" value="ECO:0007669"/>
    <property type="project" value="UniProtKB-KW"/>
</dbReference>
<evidence type="ECO:0000256" key="1">
    <source>
        <dbReference type="ARBA" id="ARBA00022670"/>
    </source>
</evidence>
<evidence type="ECO:0000259" key="9">
    <source>
        <dbReference type="PROSITE" id="PS50878"/>
    </source>
</evidence>
<keyword evidence="7" id="KW-0378">Hydrolase</keyword>
<dbReference type="InterPro" id="IPR036397">
    <property type="entry name" value="RNaseH_sf"/>
</dbReference>
<reference evidence="10" key="3">
    <citation type="submission" date="2022-01" db="UniProtKB">
        <authorList>
            <consortium name="EnsemblPlants"/>
        </authorList>
    </citation>
    <scope>IDENTIFICATION</scope>
    <source>
        <strain evidence="10">subsp. vulgare</strain>
    </source>
</reference>
<dbReference type="SUPFAM" id="SSF56672">
    <property type="entry name" value="DNA/RNA polymerases"/>
    <property type="match status" value="1"/>
</dbReference>
<accession>A0A8I6X7R5</accession>
<keyword evidence="3" id="KW-0548">Nucleotidyltransferase</keyword>
<evidence type="ECO:0000256" key="4">
    <source>
        <dbReference type="ARBA" id="ARBA00022722"/>
    </source>
</evidence>
<evidence type="ECO:0000256" key="2">
    <source>
        <dbReference type="ARBA" id="ARBA00022679"/>
    </source>
</evidence>
<dbReference type="Pfam" id="PF17917">
    <property type="entry name" value="RT_RNaseH"/>
    <property type="match status" value="1"/>
</dbReference>
<dbReference type="PANTHER" id="PTHR33064">
    <property type="entry name" value="POL PROTEIN"/>
    <property type="match status" value="1"/>
</dbReference>
<dbReference type="GO" id="GO:0004519">
    <property type="term" value="F:endonuclease activity"/>
    <property type="evidence" value="ECO:0007669"/>
    <property type="project" value="UniProtKB-KW"/>
</dbReference>
<feature type="domain" description="Reverse transcriptase" evidence="9">
    <location>
        <begin position="209"/>
        <end position="392"/>
    </location>
</feature>
<evidence type="ECO:0000313" key="11">
    <source>
        <dbReference type="Proteomes" id="UP000011116"/>
    </source>
</evidence>
<evidence type="ECO:0000256" key="6">
    <source>
        <dbReference type="ARBA" id="ARBA00022759"/>
    </source>
</evidence>
<dbReference type="Gramene" id="HORVU.MOREX.r3.2HG0168400.1">
    <property type="protein sequence ID" value="HORVU.MOREX.r3.2HG0168400.1.CDS1"/>
    <property type="gene ID" value="HORVU.MOREX.r3.2HG0168400"/>
</dbReference>
<proteinExistence type="predicted"/>
<name>A0A8I6X7R5_HORVV</name>
<keyword evidence="1" id="KW-0645">Protease</keyword>
<dbReference type="PROSITE" id="PS50878">
    <property type="entry name" value="RT_POL"/>
    <property type="match status" value="1"/>
</dbReference>
<keyword evidence="6" id="KW-0255">Endonuclease</keyword>
<dbReference type="CDD" id="cd01647">
    <property type="entry name" value="RT_LTR"/>
    <property type="match status" value="1"/>
</dbReference>
<dbReference type="PANTHER" id="PTHR33064:SF37">
    <property type="entry name" value="RIBONUCLEASE H"/>
    <property type="match status" value="1"/>
</dbReference>
<dbReference type="InterPro" id="IPR000477">
    <property type="entry name" value="RT_dom"/>
</dbReference>
<organism evidence="10 11">
    <name type="scientific">Hordeum vulgare subsp. vulgare</name>
    <name type="common">Domesticated barley</name>
    <dbReference type="NCBI Taxonomy" id="112509"/>
    <lineage>
        <taxon>Eukaryota</taxon>
        <taxon>Viridiplantae</taxon>
        <taxon>Streptophyta</taxon>
        <taxon>Embryophyta</taxon>
        <taxon>Tracheophyta</taxon>
        <taxon>Spermatophyta</taxon>
        <taxon>Magnoliopsida</taxon>
        <taxon>Liliopsida</taxon>
        <taxon>Poales</taxon>
        <taxon>Poaceae</taxon>
        <taxon>BOP clade</taxon>
        <taxon>Pooideae</taxon>
        <taxon>Triticodae</taxon>
        <taxon>Triticeae</taxon>
        <taxon>Hordeinae</taxon>
        <taxon>Hordeum</taxon>
    </lineage>
</organism>
<evidence type="ECO:0000256" key="3">
    <source>
        <dbReference type="ARBA" id="ARBA00022695"/>
    </source>
</evidence>
<protein>
    <recommendedName>
        <fullName evidence="9">Reverse transcriptase domain-containing protein</fullName>
    </recommendedName>
</protein>
<dbReference type="InterPro" id="IPR041373">
    <property type="entry name" value="RT_RNaseH"/>
</dbReference>